<dbReference type="PANTHER" id="PTHR32026">
    <property type="entry name" value="METHYLTRANSFERASE-LIKE PROTEIN 24"/>
    <property type="match status" value="1"/>
</dbReference>
<evidence type="ECO:0000259" key="1">
    <source>
        <dbReference type="Pfam" id="PF13383"/>
    </source>
</evidence>
<dbReference type="Pfam" id="PF13383">
    <property type="entry name" value="Methyltransf_22"/>
    <property type="match status" value="1"/>
</dbReference>
<name>A0A7S2PFQ9_9STRA</name>
<proteinExistence type="predicted"/>
<dbReference type="PANTHER" id="PTHR32026:SF10">
    <property type="entry name" value="METHYLTRANSFERASE-LIKE PROTEIN 24-RELATED"/>
    <property type="match status" value="1"/>
</dbReference>
<feature type="domain" description="Methyltransferase" evidence="1">
    <location>
        <begin position="116"/>
        <end position="245"/>
    </location>
</feature>
<reference evidence="2" key="1">
    <citation type="submission" date="2021-01" db="EMBL/GenBank/DDBJ databases">
        <authorList>
            <person name="Corre E."/>
            <person name="Pelletier E."/>
            <person name="Niang G."/>
            <person name="Scheremetjew M."/>
            <person name="Finn R."/>
            <person name="Kale V."/>
            <person name="Holt S."/>
            <person name="Cochrane G."/>
            <person name="Meng A."/>
            <person name="Brown T."/>
            <person name="Cohen L."/>
        </authorList>
    </citation>
    <scope>NUCLEOTIDE SEQUENCE</scope>
    <source>
        <strain evidence="2">SM1012Den-03</strain>
    </source>
</reference>
<dbReference type="AlphaFoldDB" id="A0A7S2PFQ9"/>
<dbReference type="InterPro" id="IPR026913">
    <property type="entry name" value="METTL24"/>
</dbReference>
<protein>
    <recommendedName>
        <fullName evidence="1">Methyltransferase domain-containing protein</fullName>
    </recommendedName>
</protein>
<dbReference type="EMBL" id="HBGZ01012622">
    <property type="protein sequence ID" value="CAD9596960.1"/>
    <property type="molecule type" value="Transcribed_RNA"/>
</dbReference>
<dbReference type="InterPro" id="IPR025714">
    <property type="entry name" value="Methyltranfer_dom"/>
</dbReference>
<accession>A0A7S2PFQ9</accession>
<organism evidence="2">
    <name type="scientific">Skeletonema marinoi</name>
    <dbReference type="NCBI Taxonomy" id="267567"/>
    <lineage>
        <taxon>Eukaryota</taxon>
        <taxon>Sar</taxon>
        <taxon>Stramenopiles</taxon>
        <taxon>Ochrophyta</taxon>
        <taxon>Bacillariophyta</taxon>
        <taxon>Coscinodiscophyceae</taxon>
        <taxon>Thalassiosirophycidae</taxon>
        <taxon>Thalassiosirales</taxon>
        <taxon>Skeletonemataceae</taxon>
        <taxon>Skeletonema</taxon>
        <taxon>Skeletonema marinoi-dohrnii complex</taxon>
    </lineage>
</organism>
<gene>
    <name evidence="2" type="ORF">SMAR0320_LOCUS8987</name>
</gene>
<sequence length="355" mass="39851">MLIKSKKHLAASSFCGLLLLFGAIVTLLTLLTTMSMMKNMESGYFNNLCSHTPEAVAPRNLRLRLSHAVSTLRCLTIPKCYPTVRCLDDKAPMQIPIRHEWEQQAFCVSDLTEKSSDDKCLIYSFGINGSTEWEEKMHEEFGCEVFAFDPTSKLPRDVAPGVTFHEIGLQGDEVDVSKTHSHQYDALDASKLLTLGEIIDQMGHTGRKIDVLRLDCEGCEWGVLKQLACSGESELVEQLMVEMHFQKNLGLSTDEDILTAADAIACLEREHWGVASMEVSGCGPADAQYHELALKIIRGPFFLLYVTMKRLPEEQQVWHGYPNHATSYAHIVSNVANNVLPEYETYDVYPTKEKD</sequence>
<evidence type="ECO:0000313" key="2">
    <source>
        <dbReference type="EMBL" id="CAD9596960.1"/>
    </source>
</evidence>